<dbReference type="EMBL" id="JAAKZZ010000463">
    <property type="protein sequence ID" value="NGO72446.1"/>
    <property type="molecule type" value="Genomic_DNA"/>
</dbReference>
<dbReference type="GO" id="GO:0046872">
    <property type="term" value="F:metal ion binding"/>
    <property type="evidence" value="ECO:0007669"/>
    <property type="project" value="InterPro"/>
</dbReference>
<evidence type="ECO:0000313" key="3">
    <source>
        <dbReference type="Proteomes" id="UP000477722"/>
    </source>
</evidence>
<reference evidence="2 3" key="1">
    <citation type="submission" date="2020-02" db="EMBL/GenBank/DDBJ databases">
        <title>Whole-genome analyses of novel actinobacteria.</title>
        <authorList>
            <person name="Sahin N."/>
            <person name="Tatar D."/>
        </authorList>
    </citation>
    <scope>NUCLEOTIDE SEQUENCE [LARGE SCALE GENOMIC DNA]</scope>
    <source>
        <strain evidence="2 3">SB3404</strain>
    </source>
</reference>
<dbReference type="Proteomes" id="UP000477722">
    <property type="component" value="Unassembled WGS sequence"/>
</dbReference>
<dbReference type="NCBIfam" id="TIGR03086">
    <property type="entry name" value="TIGR03086 family metal-binding protein"/>
    <property type="match status" value="1"/>
</dbReference>
<organism evidence="2 3">
    <name type="scientific">Streptomyces boncukensis</name>
    <dbReference type="NCBI Taxonomy" id="2711219"/>
    <lineage>
        <taxon>Bacteria</taxon>
        <taxon>Bacillati</taxon>
        <taxon>Actinomycetota</taxon>
        <taxon>Actinomycetes</taxon>
        <taxon>Kitasatosporales</taxon>
        <taxon>Streptomycetaceae</taxon>
        <taxon>Streptomyces</taxon>
    </lineage>
</organism>
<dbReference type="InterPro" id="IPR017517">
    <property type="entry name" value="Maleyloyr_isom"/>
</dbReference>
<evidence type="ECO:0000259" key="1">
    <source>
        <dbReference type="Pfam" id="PF11716"/>
    </source>
</evidence>
<dbReference type="SUPFAM" id="SSF109854">
    <property type="entry name" value="DinB/YfiT-like putative metalloenzymes"/>
    <property type="match status" value="1"/>
</dbReference>
<accession>A0A6G4X4J0</accession>
<dbReference type="InterPro" id="IPR024344">
    <property type="entry name" value="MDMPI_metal-binding"/>
</dbReference>
<dbReference type="AlphaFoldDB" id="A0A6G4X4J0"/>
<name>A0A6G4X4J0_9ACTN</name>
<keyword evidence="3" id="KW-1185">Reference proteome</keyword>
<gene>
    <name evidence="2" type="ORF">G5C65_29650</name>
</gene>
<protein>
    <submittedName>
        <fullName evidence="2">TIGR03086 family protein</fullName>
    </submittedName>
</protein>
<feature type="domain" description="Mycothiol-dependent maleylpyruvate isomerase metal-binding" evidence="1">
    <location>
        <begin position="9"/>
        <end position="129"/>
    </location>
</feature>
<comment type="caution">
    <text evidence="2">The sequence shown here is derived from an EMBL/GenBank/DDBJ whole genome shotgun (WGS) entry which is preliminary data.</text>
</comment>
<dbReference type="InterPro" id="IPR034660">
    <property type="entry name" value="DinB/YfiT-like"/>
</dbReference>
<evidence type="ECO:0000313" key="2">
    <source>
        <dbReference type="EMBL" id="NGO72446.1"/>
    </source>
</evidence>
<dbReference type="InterPro" id="IPR017520">
    <property type="entry name" value="CHP03086"/>
</dbReference>
<dbReference type="Pfam" id="PF11716">
    <property type="entry name" value="MDMPI_N"/>
    <property type="match status" value="1"/>
</dbReference>
<dbReference type="Gene3D" id="1.20.120.450">
    <property type="entry name" value="dinb family like domain"/>
    <property type="match status" value="1"/>
</dbReference>
<proteinExistence type="predicted"/>
<dbReference type="NCBIfam" id="TIGR03083">
    <property type="entry name" value="maleylpyruvate isomerase family mycothiol-dependent enzyme"/>
    <property type="match status" value="1"/>
</dbReference>
<sequence length="190" mass="20545">MNVLTAFDTAFDTFDSTVRTVRDDQWAAPTACAGWSAKDLVNHLVSEHLWAPHLLRKETLAQVGDRYDGDVTDGAPIAAWERASAASRPAFHAPGALEGEVHVTDGRIPAPMYAWQMTTDLAVHAWDLAQGIGADVRLPEELAQALHAQAQPYVTDTGQPGLFDAPVPLPGAPDWHSRLLALLGRDPRPS</sequence>
<dbReference type="RefSeq" id="WP_165302131.1">
    <property type="nucleotide sequence ID" value="NZ_JAAKZZ010000463.1"/>
</dbReference>